<dbReference type="Gene3D" id="3.30.390.10">
    <property type="entry name" value="Enolase-like, N-terminal domain"/>
    <property type="match status" value="1"/>
</dbReference>
<evidence type="ECO:0000256" key="2">
    <source>
        <dbReference type="ARBA" id="ARBA00022723"/>
    </source>
</evidence>
<comment type="caution">
    <text evidence="7">The sequence shown here is derived from an EMBL/GenBank/DDBJ whole genome shotgun (WGS) entry which is preliminary data.</text>
</comment>
<dbReference type="InterPro" id="IPR013342">
    <property type="entry name" value="Mandelate_racemase_C"/>
</dbReference>
<evidence type="ECO:0000256" key="4">
    <source>
        <dbReference type="ARBA" id="ARBA00023235"/>
    </source>
</evidence>
<name>A0ABV7F3C4_9BURK</name>
<dbReference type="Pfam" id="PF13378">
    <property type="entry name" value="MR_MLE_C"/>
    <property type="match status" value="1"/>
</dbReference>
<comment type="cofactor">
    <cofactor evidence="5">
        <name>Mg(2+)</name>
        <dbReference type="ChEBI" id="CHEBI:18420"/>
    </cofactor>
    <text evidence="5">Binds 1 Mg(2+) ion per subunit.</text>
</comment>
<dbReference type="SFLD" id="SFLDG00180">
    <property type="entry name" value="muconate_cycloisomerase"/>
    <property type="match status" value="1"/>
</dbReference>
<evidence type="ECO:0000256" key="3">
    <source>
        <dbReference type="ARBA" id="ARBA00022842"/>
    </source>
</evidence>
<organism evidence="7 8">
    <name type="scientific">Undibacterium arcticum</name>
    <dbReference type="NCBI Taxonomy" id="1762892"/>
    <lineage>
        <taxon>Bacteria</taxon>
        <taxon>Pseudomonadati</taxon>
        <taxon>Pseudomonadota</taxon>
        <taxon>Betaproteobacteria</taxon>
        <taxon>Burkholderiales</taxon>
        <taxon>Oxalobacteraceae</taxon>
        <taxon>Undibacterium</taxon>
    </lineage>
</organism>
<dbReference type="Proteomes" id="UP001595530">
    <property type="component" value="Unassembled WGS sequence"/>
</dbReference>
<dbReference type="SFLD" id="SFLDS00001">
    <property type="entry name" value="Enolase"/>
    <property type="match status" value="1"/>
</dbReference>
<dbReference type="SUPFAM" id="SSF51604">
    <property type="entry name" value="Enolase C-terminal domain-like"/>
    <property type="match status" value="1"/>
</dbReference>
<evidence type="ECO:0000256" key="1">
    <source>
        <dbReference type="ARBA" id="ARBA00008031"/>
    </source>
</evidence>
<dbReference type="Gene3D" id="3.20.20.120">
    <property type="entry name" value="Enolase-like C-terminal domain"/>
    <property type="match status" value="1"/>
</dbReference>
<gene>
    <name evidence="7" type="ORF">ACFOFO_10300</name>
</gene>
<dbReference type="InterPro" id="IPR029065">
    <property type="entry name" value="Enolase_C-like"/>
</dbReference>
<dbReference type="PROSITE" id="PS00909">
    <property type="entry name" value="MR_MLE_2"/>
    <property type="match status" value="1"/>
</dbReference>
<dbReference type="InterPro" id="IPR029017">
    <property type="entry name" value="Enolase-like_N"/>
</dbReference>
<dbReference type="EMBL" id="JBHRTP010000028">
    <property type="protein sequence ID" value="MFC3108347.1"/>
    <property type="molecule type" value="Genomic_DNA"/>
</dbReference>
<dbReference type="SMART" id="SM00922">
    <property type="entry name" value="MR_MLE"/>
    <property type="match status" value="1"/>
</dbReference>
<evidence type="ECO:0000313" key="7">
    <source>
        <dbReference type="EMBL" id="MFC3108347.1"/>
    </source>
</evidence>
<dbReference type="EC" id="5.1.1.-" evidence="5"/>
<reference evidence="8" key="1">
    <citation type="journal article" date="2019" name="Int. J. Syst. Evol. Microbiol.">
        <title>The Global Catalogue of Microorganisms (GCM) 10K type strain sequencing project: providing services to taxonomists for standard genome sequencing and annotation.</title>
        <authorList>
            <consortium name="The Broad Institute Genomics Platform"/>
            <consortium name="The Broad Institute Genome Sequencing Center for Infectious Disease"/>
            <person name="Wu L."/>
            <person name="Ma J."/>
        </authorList>
    </citation>
    <scope>NUCLEOTIDE SEQUENCE [LARGE SCALE GENOMIC DNA]</scope>
    <source>
        <strain evidence="8">KCTC 42986</strain>
    </source>
</reference>
<dbReference type="InterPro" id="IPR036849">
    <property type="entry name" value="Enolase-like_C_sf"/>
</dbReference>
<feature type="domain" description="Mandelate racemase/muconate lactonizing enzyme C-terminal" evidence="6">
    <location>
        <begin position="130"/>
        <end position="222"/>
    </location>
</feature>
<evidence type="ECO:0000256" key="5">
    <source>
        <dbReference type="RuleBase" id="RU366006"/>
    </source>
</evidence>
<keyword evidence="2 5" id="KW-0479">Metal-binding</keyword>
<dbReference type="InterPro" id="IPR034603">
    <property type="entry name" value="Dipeptide_epimerase"/>
</dbReference>
<dbReference type="PANTHER" id="PTHR48073:SF2">
    <property type="entry name" value="O-SUCCINYLBENZOATE SYNTHASE"/>
    <property type="match status" value="1"/>
</dbReference>
<keyword evidence="3 5" id="KW-0460">Magnesium</keyword>
<dbReference type="RefSeq" id="WP_390322554.1">
    <property type="nucleotide sequence ID" value="NZ_JBHRTP010000028.1"/>
</dbReference>
<comment type="similarity">
    <text evidence="1 5">Belongs to the mandelate racemase/muconate lactonizing enzyme family.</text>
</comment>
<accession>A0ABV7F3C4</accession>
<dbReference type="CDD" id="cd03319">
    <property type="entry name" value="L-Ala-DL-Glu_epimerase"/>
    <property type="match status" value="1"/>
</dbReference>
<proteinExistence type="inferred from homology"/>
<sequence>MLHIQGCIESLRLKQPFFISGYQFDEQSVLRVTASEGDCQAIGEASGVYYRGDTAQSMHRELAAMDGSCWRGLDRFTLQKLLPAGGLRNALDCALWQLEANRRNLPLHNLANLARPRALQTTMTVGVDSPENMALAASRYVGARAIKLKLDGSPLDGERIRTVRRRCPQVRLLVDANQGWTMAHLESLLPLMLGCHVELIEQPLPVDADHDLRGYLCPIPIAADESFQQLTDLEKMAGKYQLVNIKLDKCGGLTEALQIVREAPRHGLGVMVGSMVGTSIAMAPAFVVGQGAWIVDLDAPLFLTQDAEPAALYDKGQIDFPSMWERDRHDSDALA</sequence>
<dbReference type="PANTHER" id="PTHR48073">
    <property type="entry name" value="O-SUCCINYLBENZOATE SYNTHASE-RELATED"/>
    <property type="match status" value="1"/>
</dbReference>
<dbReference type="SUPFAM" id="SSF54826">
    <property type="entry name" value="Enolase N-terminal domain-like"/>
    <property type="match status" value="1"/>
</dbReference>
<keyword evidence="8" id="KW-1185">Reference proteome</keyword>
<dbReference type="InterPro" id="IPR018110">
    <property type="entry name" value="Mandel_Rmase/mucon_lact_enz_CS"/>
</dbReference>
<evidence type="ECO:0000313" key="8">
    <source>
        <dbReference type="Proteomes" id="UP001595530"/>
    </source>
</evidence>
<evidence type="ECO:0000259" key="6">
    <source>
        <dbReference type="SMART" id="SM00922"/>
    </source>
</evidence>
<keyword evidence="4 5" id="KW-0413">Isomerase</keyword>
<protein>
    <recommendedName>
        <fullName evidence="5">Dipeptide epimerase</fullName>
        <ecNumber evidence="5">5.1.1.-</ecNumber>
    </recommendedName>
</protein>